<dbReference type="AlphaFoldDB" id="A0A8I1AQ70"/>
<comment type="caution">
    <text evidence="1">The sequence shown here is derived from an EMBL/GenBank/DDBJ whole genome shotgun (WGS) entry which is preliminary data.</text>
</comment>
<reference evidence="1" key="1">
    <citation type="submission" date="2020-12" db="EMBL/GenBank/DDBJ databases">
        <title>Burkholderia cepacia complex in Mexico.</title>
        <authorList>
            <person name="Estrada P."/>
        </authorList>
    </citation>
    <scope>NUCLEOTIDE SEQUENCE</scope>
    <source>
        <strain evidence="1">871</strain>
    </source>
</reference>
<evidence type="ECO:0000313" key="1">
    <source>
        <dbReference type="EMBL" id="MBH9695300.1"/>
    </source>
</evidence>
<gene>
    <name evidence="1" type="ORF">JAO13_02410</name>
</gene>
<name>A0A8I1AQ70_BURCE</name>
<evidence type="ECO:0000313" key="2">
    <source>
        <dbReference type="Proteomes" id="UP000645612"/>
    </source>
</evidence>
<protein>
    <submittedName>
        <fullName evidence="1">Uncharacterized protein</fullName>
    </submittedName>
</protein>
<accession>A0A8I1AQ70</accession>
<proteinExistence type="predicted"/>
<dbReference type="RefSeq" id="WP_176129481.1">
    <property type="nucleotide sequence ID" value="NZ_CADDZZ010000001.1"/>
</dbReference>
<sequence length="61" mass="6935">MKLSTLMRLLQQAYETGFDESREGYNGEHMRQGDAAIFEGNRDKALGRMLGEAIKRGELDE</sequence>
<dbReference type="Proteomes" id="UP000645612">
    <property type="component" value="Unassembled WGS sequence"/>
</dbReference>
<organism evidence="1 2">
    <name type="scientific">Burkholderia cepacia</name>
    <name type="common">Pseudomonas cepacia</name>
    <dbReference type="NCBI Taxonomy" id="292"/>
    <lineage>
        <taxon>Bacteria</taxon>
        <taxon>Pseudomonadati</taxon>
        <taxon>Pseudomonadota</taxon>
        <taxon>Betaproteobacteria</taxon>
        <taxon>Burkholderiales</taxon>
        <taxon>Burkholderiaceae</taxon>
        <taxon>Burkholderia</taxon>
        <taxon>Burkholderia cepacia complex</taxon>
    </lineage>
</organism>
<dbReference type="EMBL" id="JAEDXG010000002">
    <property type="protein sequence ID" value="MBH9695300.1"/>
    <property type="molecule type" value="Genomic_DNA"/>
</dbReference>